<proteinExistence type="inferred from homology"/>
<dbReference type="GeneID" id="115468039"/>
<evidence type="ECO:0000256" key="3">
    <source>
        <dbReference type="ARBA" id="ARBA00022448"/>
    </source>
</evidence>
<comment type="similarity">
    <text evidence="2">Belongs to the major facilitator superfamily.</text>
</comment>
<dbReference type="GO" id="GO:0016020">
    <property type="term" value="C:membrane"/>
    <property type="evidence" value="ECO:0007669"/>
    <property type="project" value="UniProtKB-SubCell"/>
</dbReference>
<dbReference type="Proteomes" id="UP000515156">
    <property type="component" value="Chromosome 4"/>
</dbReference>
<feature type="transmembrane region" description="Helical" evidence="7">
    <location>
        <begin position="268"/>
        <end position="286"/>
    </location>
</feature>
<evidence type="ECO:0000256" key="6">
    <source>
        <dbReference type="ARBA" id="ARBA00023136"/>
    </source>
</evidence>
<dbReference type="PANTHER" id="PTHR23504">
    <property type="entry name" value="MAJOR FACILITATOR SUPERFAMILY DOMAIN-CONTAINING PROTEIN 10"/>
    <property type="match status" value="1"/>
</dbReference>
<keyword evidence="9" id="KW-1185">Reference proteome</keyword>
<dbReference type="RefSeq" id="XP_030055411.1">
    <property type="nucleotide sequence ID" value="XM_030199551.1"/>
</dbReference>
<gene>
    <name evidence="10" type="primary">MFSD9</name>
</gene>
<keyword evidence="5 7" id="KW-1133">Transmembrane helix</keyword>
<sequence>MENGSPMVARAHLLAASGRNRFLACLYLVGFLDLFGVSMVVPLLSHHIKALGASPAVAGVIGSIYGILQLFSSPLVGSWSDVVGRRYSLLACILLSALGYGLLGLSTNMFWYAIARIPVGIFKHTLSILKALMSDLVLEKDRPLVMGQFNAATSMGFILGPMVGGYLTEFEGGFYLASFICSSIFILNAGLVWILPWTEGTAINNEGNLQTTTFHTNKLERVSPTKDKCNPDVVQVANGDITPDSYRSSWIQVVSVLKKIKNLACSDLSDILLIRLLMALAILLYHSNFTLAVDERFGIKPKITGYIIGYSNIVGALAGFLLGPLTRLYEHNVYTMLLHSSTVTFLLISLYAAASSVWIVIFCCTFLAFSTTVGRTCITDLELTVGGNRATGTLIGAGQSVTSIGRIIAPLLSGIVQEFSPCGPPSLGAALTLTAVLLMAVNKSHYGCIADTKLKNE</sequence>
<keyword evidence="4 7" id="KW-0812">Transmembrane</keyword>
<reference evidence="10" key="1">
    <citation type="submission" date="2025-08" db="UniProtKB">
        <authorList>
            <consortium name="RefSeq"/>
        </authorList>
    </citation>
    <scope>IDENTIFICATION</scope>
</reference>
<feature type="transmembrane region" description="Helical" evidence="7">
    <location>
        <begin position="173"/>
        <end position="195"/>
    </location>
</feature>
<dbReference type="Pfam" id="PF07690">
    <property type="entry name" value="MFS_1"/>
    <property type="match status" value="1"/>
</dbReference>
<dbReference type="InterPro" id="IPR020846">
    <property type="entry name" value="MFS_dom"/>
</dbReference>
<dbReference type="GO" id="GO:0022857">
    <property type="term" value="F:transmembrane transporter activity"/>
    <property type="evidence" value="ECO:0007669"/>
    <property type="project" value="InterPro"/>
</dbReference>
<evidence type="ECO:0000259" key="8">
    <source>
        <dbReference type="PROSITE" id="PS50850"/>
    </source>
</evidence>
<dbReference type="KEGG" id="muo:115468039"/>
<keyword evidence="6 7" id="KW-0472">Membrane</keyword>
<evidence type="ECO:0000256" key="1">
    <source>
        <dbReference type="ARBA" id="ARBA00004141"/>
    </source>
</evidence>
<feature type="transmembrane region" description="Helical" evidence="7">
    <location>
        <begin position="56"/>
        <end position="75"/>
    </location>
</feature>
<protein>
    <submittedName>
        <fullName evidence="10">Major facilitator superfamily domain-containing protein 9 isoform X1</fullName>
    </submittedName>
</protein>
<dbReference type="PROSITE" id="PS50850">
    <property type="entry name" value="MFS"/>
    <property type="match status" value="1"/>
</dbReference>
<name>A0A6P7XQN4_9AMPH</name>
<dbReference type="PRINTS" id="PR01035">
    <property type="entry name" value="TCRTETA"/>
</dbReference>
<dbReference type="InterPro" id="IPR036259">
    <property type="entry name" value="MFS_trans_sf"/>
</dbReference>
<evidence type="ECO:0000256" key="5">
    <source>
        <dbReference type="ARBA" id="ARBA00022989"/>
    </source>
</evidence>
<dbReference type="Gene3D" id="1.20.1250.20">
    <property type="entry name" value="MFS general substrate transporter like domains"/>
    <property type="match status" value="1"/>
</dbReference>
<dbReference type="FunCoup" id="A0A6P7XQN4">
    <property type="interactions" value="105"/>
</dbReference>
<evidence type="ECO:0000256" key="7">
    <source>
        <dbReference type="SAM" id="Phobius"/>
    </source>
</evidence>
<organism evidence="9 10">
    <name type="scientific">Microcaecilia unicolor</name>
    <dbReference type="NCBI Taxonomy" id="1415580"/>
    <lineage>
        <taxon>Eukaryota</taxon>
        <taxon>Metazoa</taxon>
        <taxon>Chordata</taxon>
        <taxon>Craniata</taxon>
        <taxon>Vertebrata</taxon>
        <taxon>Euteleostomi</taxon>
        <taxon>Amphibia</taxon>
        <taxon>Gymnophiona</taxon>
        <taxon>Siphonopidae</taxon>
        <taxon>Microcaecilia</taxon>
    </lineage>
</organism>
<dbReference type="InterPro" id="IPR001958">
    <property type="entry name" value="Tet-R_TetA/multi-R_MdtG-like"/>
</dbReference>
<evidence type="ECO:0000313" key="10">
    <source>
        <dbReference type="RefSeq" id="XP_030055411.1"/>
    </source>
</evidence>
<dbReference type="InParanoid" id="A0A6P7XQN4"/>
<dbReference type="InterPro" id="IPR011701">
    <property type="entry name" value="MFS"/>
</dbReference>
<feature type="transmembrane region" description="Helical" evidence="7">
    <location>
        <begin position="345"/>
        <end position="369"/>
    </location>
</feature>
<dbReference type="AlphaFoldDB" id="A0A6P7XQN4"/>
<feature type="transmembrane region" description="Helical" evidence="7">
    <location>
        <begin position="21"/>
        <end position="44"/>
    </location>
</feature>
<keyword evidence="3" id="KW-0813">Transport</keyword>
<feature type="domain" description="Major facilitator superfamily (MFS) profile" evidence="8">
    <location>
        <begin position="22"/>
        <end position="453"/>
    </location>
</feature>
<feature type="transmembrane region" description="Helical" evidence="7">
    <location>
        <begin position="144"/>
        <end position="167"/>
    </location>
</feature>
<dbReference type="CTD" id="84804"/>
<dbReference type="SUPFAM" id="SSF103473">
    <property type="entry name" value="MFS general substrate transporter"/>
    <property type="match status" value="1"/>
</dbReference>
<feature type="transmembrane region" description="Helical" evidence="7">
    <location>
        <begin position="306"/>
        <end position="325"/>
    </location>
</feature>
<evidence type="ECO:0000256" key="2">
    <source>
        <dbReference type="ARBA" id="ARBA00008335"/>
    </source>
</evidence>
<evidence type="ECO:0000256" key="4">
    <source>
        <dbReference type="ARBA" id="ARBA00022692"/>
    </source>
</evidence>
<dbReference type="OrthoDB" id="10262656at2759"/>
<evidence type="ECO:0000313" key="9">
    <source>
        <dbReference type="Proteomes" id="UP000515156"/>
    </source>
</evidence>
<dbReference type="PANTHER" id="PTHR23504:SF14">
    <property type="entry name" value="MAJOR FACILITATOR SUPERFAMILY DOMAIN-CONTAINING PROTEIN 9"/>
    <property type="match status" value="1"/>
</dbReference>
<dbReference type="CDD" id="cd17390">
    <property type="entry name" value="MFS_MFSD9"/>
    <property type="match status" value="1"/>
</dbReference>
<accession>A0A6P7XQN4</accession>
<comment type="subcellular location">
    <subcellularLocation>
        <location evidence="1">Membrane</location>
        <topology evidence="1">Multi-pass membrane protein</topology>
    </subcellularLocation>
</comment>